<gene>
    <name evidence="1" type="ORF">AYI68_g5665</name>
</gene>
<protein>
    <submittedName>
        <fullName evidence="1">Uncharacterized protein</fullName>
    </submittedName>
</protein>
<name>A0A1R0GTM6_9FUNG</name>
<organism evidence="1 2">
    <name type="scientific">Smittium mucronatum</name>
    <dbReference type="NCBI Taxonomy" id="133383"/>
    <lineage>
        <taxon>Eukaryota</taxon>
        <taxon>Fungi</taxon>
        <taxon>Fungi incertae sedis</taxon>
        <taxon>Zoopagomycota</taxon>
        <taxon>Kickxellomycotina</taxon>
        <taxon>Harpellomycetes</taxon>
        <taxon>Harpellales</taxon>
        <taxon>Legeriomycetaceae</taxon>
        <taxon>Smittium</taxon>
    </lineage>
</organism>
<sequence length="500" mass="55943">MYFRPLDSDVALAQLLSVSFSTLSSLEPSISNNLSYTPDIPLILKTLSEEKGDVKSTILSLYSGCQYFSKAQSFHPKISSHPKCFVDDSFNLFLFSRLKKILFEHSESQVSFDSNLLNSIEKAIFKDAYSSQSIISRIYYLYNIVPLNGASLAIPLNVSNDSYYQCIFSSVQFANSIFQNIFQTIYFLTPKNPVLQIPEADISKLFNDGGISVHFTNETDMTNDLKPTSCLAYLAPECPSEPLSQINLNYYLDHRSDFFITFSNIVKQSSSSDFKKKHTLSLLPNPVGSGDLSSLSIVSSNNQAALNVPQNPSSGLLPYSASSRLNQNKAKTSIVKYNGNKNSDFRYISYYKLFNRSINLGKFPVPEGLDLNITAPISKNFFSFKMFNNRNALPSLLSFVSSKGYQTLQSPIKSVAKLALFYKNLIRVITNNCADIVFTLYSNTMAKINQSPMMRLLLLVKNSNAQAVSLFLSWACAYSVLDIHINKLIQSSLSELPRIL</sequence>
<accession>A0A1R0GTM6</accession>
<keyword evidence="2" id="KW-1185">Reference proteome</keyword>
<proteinExistence type="predicted"/>
<evidence type="ECO:0000313" key="1">
    <source>
        <dbReference type="EMBL" id="OLY80243.1"/>
    </source>
</evidence>
<dbReference type="Proteomes" id="UP000187455">
    <property type="component" value="Unassembled WGS sequence"/>
</dbReference>
<evidence type="ECO:0000313" key="2">
    <source>
        <dbReference type="Proteomes" id="UP000187455"/>
    </source>
</evidence>
<comment type="caution">
    <text evidence="1">The sequence shown here is derived from an EMBL/GenBank/DDBJ whole genome shotgun (WGS) entry which is preliminary data.</text>
</comment>
<dbReference type="OrthoDB" id="5759916at2759"/>
<dbReference type="EMBL" id="LSSL01003641">
    <property type="protein sequence ID" value="OLY80243.1"/>
    <property type="molecule type" value="Genomic_DNA"/>
</dbReference>
<dbReference type="AlphaFoldDB" id="A0A1R0GTM6"/>
<reference evidence="1 2" key="1">
    <citation type="journal article" date="2016" name="Mol. Biol. Evol.">
        <title>Genome-Wide Survey of Gut Fungi (Harpellales) Reveals the First Horizontally Transferred Ubiquitin Gene from a Mosquito Host.</title>
        <authorList>
            <person name="Wang Y."/>
            <person name="White M.M."/>
            <person name="Kvist S."/>
            <person name="Moncalvo J.M."/>
        </authorList>
    </citation>
    <scope>NUCLEOTIDE SEQUENCE [LARGE SCALE GENOMIC DNA]</scope>
    <source>
        <strain evidence="1 2">ALG-7-W6</strain>
    </source>
</reference>